<dbReference type="EMBL" id="BK032759">
    <property type="protein sequence ID" value="DAF58830.1"/>
    <property type="molecule type" value="Genomic_DNA"/>
</dbReference>
<reference evidence="1" key="1">
    <citation type="journal article" date="2021" name="Proc. Natl. Acad. Sci. U.S.A.">
        <title>A Catalog of Tens of Thousands of Viruses from Human Metagenomes Reveals Hidden Associations with Chronic Diseases.</title>
        <authorList>
            <person name="Tisza M.J."/>
            <person name="Buck C.B."/>
        </authorList>
    </citation>
    <scope>NUCLEOTIDE SEQUENCE</scope>
    <source>
        <strain evidence="1">CtxMM9</strain>
    </source>
</reference>
<protein>
    <submittedName>
        <fullName evidence="1">Uncharacterized protein</fullName>
    </submittedName>
</protein>
<proteinExistence type="predicted"/>
<sequence>MTILIYNSTAVAFATACNAATNYSASVLLPHWTLTYQFFS</sequence>
<name>A0A8S5T6G3_9CAUD</name>
<evidence type="ECO:0000313" key="1">
    <source>
        <dbReference type="EMBL" id="DAF58830.1"/>
    </source>
</evidence>
<organism evidence="1">
    <name type="scientific">Siphoviridae sp. ctxMM9</name>
    <dbReference type="NCBI Taxonomy" id="2827973"/>
    <lineage>
        <taxon>Viruses</taxon>
        <taxon>Duplodnaviria</taxon>
        <taxon>Heunggongvirae</taxon>
        <taxon>Uroviricota</taxon>
        <taxon>Caudoviricetes</taxon>
    </lineage>
</organism>
<accession>A0A8S5T6G3</accession>